<evidence type="ECO:0008006" key="3">
    <source>
        <dbReference type="Google" id="ProtNLM"/>
    </source>
</evidence>
<comment type="caution">
    <text evidence="1">The sequence shown here is derived from an EMBL/GenBank/DDBJ whole genome shotgun (WGS) entry which is preliminary data.</text>
</comment>
<dbReference type="EMBL" id="BOMN01000023">
    <property type="protein sequence ID" value="GIE18783.1"/>
    <property type="molecule type" value="Genomic_DNA"/>
</dbReference>
<evidence type="ECO:0000313" key="2">
    <source>
        <dbReference type="Proteomes" id="UP000603200"/>
    </source>
</evidence>
<sequence>MRRGRAPLCLPSVPMAHYESSATTLGALQRGLGRGVFGDLSDALAVLRDDYRWDGVDERAVYLARLVRDFDLPVPSLTSSLQNLDVLSVLGRCGVLSAVDALHDYVRSGPQWVEVLETVAVDWPLEMWDDLRPVALARLAPGARVWGKPWKHWGLAAPLVRPARRLLGDRTTEELLALLSDDAVRELNRRGPHPALLDLAGSLPPLPSLCRSLELLGALAVPLARTWAAQPDHPLRGGAVDVLALHGDDSDLSAIFAEWDRLDHLPDFRCGYDTLAAGVARIGARAAVPRLRKLWYSPHSYERAAYLRALNALDPEVAGPFLAEGLWDCESEVRLFAVEHATVSQLGRLAFLRDDPMETASVRAAAASRISSV</sequence>
<organism evidence="1 2">
    <name type="scientific">Winogradskya humida</name>
    <dbReference type="NCBI Taxonomy" id="113566"/>
    <lineage>
        <taxon>Bacteria</taxon>
        <taxon>Bacillati</taxon>
        <taxon>Actinomycetota</taxon>
        <taxon>Actinomycetes</taxon>
        <taxon>Micromonosporales</taxon>
        <taxon>Micromonosporaceae</taxon>
        <taxon>Winogradskya</taxon>
    </lineage>
</organism>
<dbReference type="InterPro" id="IPR016024">
    <property type="entry name" value="ARM-type_fold"/>
</dbReference>
<dbReference type="SUPFAM" id="SSF48371">
    <property type="entry name" value="ARM repeat"/>
    <property type="match status" value="1"/>
</dbReference>
<proteinExistence type="predicted"/>
<dbReference type="InterPro" id="IPR011989">
    <property type="entry name" value="ARM-like"/>
</dbReference>
<protein>
    <recommendedName>
        <fullName evidence="3">HEAT repeat protein</fullName>
    </recommendedName>
</protein>
<evidence type="ECO:0000313" key="1">
    <source>
        <dbReference type="EMBL" id="GIE18783.1"/>
    </source>
</evidence>
<gene>
    <name evidence="1" type="ORF">Ahu01nite_018850</name>
</gene>
<dbReference type="Gene3D" id="1.25.10.10">
    <property type="entry name" value="Leucine-rich Repeat Variant"/>
    <property type="match status" value="1"/>
</dbReference>
<keyword evidence="2" id="KW-1185">Reference proteome</keyword>
<accession>A0ABQ3ZJL1</accession>
<reference evidence="1 2" key="1">
    <citation type="submission" date="2021-01" db="EMBL/GenBank/DDBJ databases">
        <title>Whole genome shotgun sequence of Actinoplanes humidus NBRC 14915.</title>
        <authorList>
            <person name="Komaki H."/>
            <person name="Tamura T."/>
        </authorList>
    </citation>
    <scope>NUCLEOTIDE SEQUENCE [LARGE SCALE GENOMIC DNA]</scope>
    <source>
        <strain evidence="1 2">NBRC 14915</strain>
    </source>
</reference>
<dbReference type="Proteomes" id="UP000603200">
    <property type="component" value="Unassembled WGS sequence"/>
</dbReference>
<name>A0ABQ3ZJL1_9ACTN</name>